<dbReference type="InterPro" id="IPR058840">
    <property type="entry name" value="AAA_SelU"/>
</dbReference>
<evidence type="ECO:0000313" key="3">
    <source>
        <dbReference type="EMBL" id="PPA75245.1"/>
    </source>
</evidence>
<dbReference type="Gene3D" id="3.40.250.10">
    <property type="entry name" value="Rhodanese-like domain"/>
    <property type="match status" value="1"/>
</dbReference>
<dbReference type="PANTHER" id="PTHR30401:SF0">
    <property type="entry name" value="TRNA 2-SELENOURIDINE SYNTHASE"/>
    <property type="match status" value="1"/>
</dbReference>
<dbReference type="EMBL" id="PREU01000007">
    <property type="protein sequence ID" value="PPA75245.1"/>
    <property type="molecule type" value="Genomic_DNA"/>
</dbReference>
<dbReference type="InterPro" id="IPR036873">
    <property type="entry name" value="Rhodanese-like_dom_sf"/>
</dbReference>
<keyword evidence="1" id="KW-0711">Selenium</keyword>
<reference evidence="3 4" key="1">
    <citation type="submission" date="2018-02" db="EMBL/GenBank/DDBJ databases">
        <title>Draft Genome of Achromobacter spanius stain 6.</title>
        <authorList>
            <person name="Gunasekera T.S."/>
            <person name="Radwan O."/>
            <person name="Ruiz O.N."/>
        </authorList>
    </citation>
    <scope>NUCLEOTIDE SEQUENCE [LARGE SCALE GENOMIC DNA]</scope>
    <source>
        <strain evidence="3 4">6</strain>
    </source>
</reference>
<sequence length="352" mass="39049">MKHLLVSLDKLHDFDEIIDVRSPLEYADDHIPGAINAPVLSNEERVQVGTLYRQASPFEASRLGAALVARNIAQHLETRFADRPQGWRPLIYCWRGGKRSGSMTLMFNMIGWRARQLDGGYKSYRSATLQALATLPAALHCVVLVGPTGSGKTRLLNALAQAGAQTLDLEQLASHRGSLLGALPGVAQPSQKHFDTLLAARLRALDASQPVFVEAESRKIGAVELPPALLQAMHEGVCVNVASTREDRAAFLQQDYAQLFENPEWLKAQLQRMLGLHSREVIQGWQQMVDDGRRIDLARELIDRHYDPAYARSSHSQYQGLLQALPMPFRPNDADVVEQAHGLLSALECKTR</sequence>
<dbReference type="NCBIfam" id="NF008750">
    <property type="entry name" value="PRK11784.1-2"/>
    <property type="match status" value="1"/>
</dbReference>
<dbReference type="SUPFAM" id="SSF52821">
    <property type="entry name" value="Rhodanese/Cell cycle control phosphatase"/>
    <property type="match status" value="1"/>
</dbReference>
<name>A0A2S5GQU7_9BURK</name>
<dbReference type="RefSeq" id="WP_104144464.1">
    <property type="nucleotide sequence ID" value="NZ_PREU01000007.1"/>
</dbReference>
<evidence type="ECO:0000256" key="1">
    <source>
        <dbReference type="ARBA" id="ARBA00023266"/>
    </source>
</evidence>
<dbReference type="InterPro" id="IPR017582">
    <property type="entry name" value="SelU"/>
</dbReference>
<accession>A0A2S5GQU7</accession>
<dbReference type="NCBIfam" id="NF008752">
    <property type="entry name" value="PRK11784.1-4"/>
    <property type="match status" value="1"/>
</dbReference>
<dbReference type="NCBIfam" id="TIGR03167">
    <property type="entry name" value="tRNA_sel_U_synt"/>
    <property type="match status" value="1"/>
</dbReference>
<gene>
    <name evidence="3" type="ORF">C4E15_16100</name>
</gene>
<dbReference type="Pfam" id="PF26341">
    <property type="entry name" value="AAA_SelU"/>
    <property type="match status" value="1"/>
</dbReference>
<dbReference type="SMART" id="SM00450">
    <property type="entry name" value="RHOD"/>
    <property type="match status" value="1"/>
</dbReference>
<dbReference type="InterPro" id="IPR001763">
    <property type="entry name" value="Rhodanese-like_dom"/>
</dbReference>
<proteinExistence type="predicted"/>
<evidence type="ECO:0000259" key="2">
    <source>
        <dbReference type="PROSITE" id="PS50206"/>
    </source>
</evidence>
<dbReference type="InterPro" id="IPR027417">
    <property type="entry name" value="P-loop_NTPase"/>
</dbReference>
<dbReference type="AlphaFoldDB" id="A0A2S5GQU7"/>
<evidence type="ECO:0000313" key="4">
    <source>
        <dbReference type="Proteomes" id="UP000239990"/>
    </source>
</evidence>
<organism evidence="3 4">
    <name type="scientific">Achromobacter spanius</name>
    <dbReference type="NCBI Taxonomy" id="217203"/>
    <lineage>
        <taxon>Bacteria</taxon>
        <taxon>Pseudomonadati</taxon>
        <taxon>Pseudomonadota</taxon>
        <taxon>Betaproteobacteria</taxon>
        <taxon>Burkholderiales</taxon>
        <taxon>Alcaligenaceae</taxon>
        <taxon>Achromobacter</taxon>
    </lineage>
</organism>
<protein>
    <submittedName>
        <fullName evidence="3">tRNA 2-selenouridine(34) synthase MnmH</fullName>
    </submittedName>
</protein>
<dbReference type="GO" id="GO:0043828">
    <property type="term" value="F:tRNA 2-selenouridine synthase activity"/>
    <property type="evidence" value="ECO:0007669"/>
    <property type="project" value="InterPro"/>
</dbReference>
<dbReference type="PANTHER" id="PTHR30401">
    <property type="entry name" value="TRNA 2-SELENOURIDINE SYNTHASE"/>
    <property type="match status" value="1"/>
</dbReference>
<comment type="caution">
    <text evidence="3">The sequence shown here is derived from an EMBL/GenBank/DDBJ whole genome shotgun (WGS) entry which is preliminary data.</text>
</comment>
<dbReference type="PROSITE" id="PS50206">
    <property type="entry name" value="RHODANESE_3"/>
    <property type="match status" value="1"/>
</dbReference>
<dbReference type="SUPFAM" id="SSF52540">
    <property type="entry name" value="P-loop containing nucleoside triphosphate hydrolases"/>
    <property type="match status" value="1"/>
</dbReference>
<dbReference type="GO" id="GO:0002098">
    <property type="term" value="P:tRNA wobble uridine modification"/>
    <property type="evidence" value="ECO:0007669"/>
    <property type="project" value="InterPro"/>
</dbReference>
<dbReference type="Pfam" id="PF00581">
    <property type="entry name" value="Rhodanese"/>
    <property type="match status" value="1"/>
</dbReference>
<feature type="domain" description="Rhodanese" evidence="2">
    <location>
        <begin position="17"/>
        <end position="133"/>
    </location>
</feature>
<dbReference type="Proteomes" id="UP000239990">
    <property type="component" value="Unassembled WGS sequence"/>
</dbReference>
<dbReference type="OrthoDB" id="9808735at2"/>
<dbReference type="Gene3D" id="3.40.50.300">
    <property type="entry name" value="P-loop containing nucleotide triphosphate hydrolases"/>
    <property type="match status" value="1"/>
</dbReference>